<dbReference type="EMBL" id="JAGTIS010000002">
    <property type="protein sequence ID" value="MBT8765455.1"/>
    <property type="molecule type" value="Genomic_DNA"/>
</dbReference>
<evidence type="ECO:0000313" key="4">
    <source>
        <dbReference type="Proteomes" id="UP001519667"/>
    </source>
</evidence>
<keyword evidence="1" id="KW-0732">Signal</keyword>
<comment type="caution">
    <text evidence="3">The sequence shown here is derived from an EMBL/GenBank/DDBJ whole genome shotgun (WGS) entry which is preliminary data.</text>
</comment>
<feature type="chain" id="PRO_5045171138" evidence="1">
    <location>
        <begin position="25"/>
        <end position="199"/>
    </location>
</feature>
<evidence type="ECO:0000256" key="1">
    <source>
        <dbReference type="SAM" id="SignalP"/>
    </source>
</evidence>
<keyword evidence="4" id="KW-1185">Reference proteome</keyword>
<dbReference type="InterPro" id="IPR025411">
    <property type="entry name" value="DUF4136"/>
</dbReference>
<feature type="signal peptide" evidence="1">
    <location>
        <begin position="1"/>
        <end position="24"/>
    </location>
</feature>
<gene>
    <name evidence="3" type="ORF">J7302_04825</name>
</gene>
<feature type="domain" description="DUF4136" evidence="2">
    <location>
        <begin position="50"/>
        <end position="198"/>
    </location>
</feature>
<name>A0ABS5XEE3_9GAMM</name>
<sequence>MKRLGLLAAAAILGACQSSNPYIAVSNPLPPAPPGAATIFDASAYPAAPRDYGRYRDWTWLDGRLPAGNNWATPEQMAEMVNSGLDQHGLRQARHVADADLLVAADLRFERRLRQYDDYGGAYYGSGPWRDQYGAWASVPIVRTYEQEVAVVYLEFFDAHDNQRVWSGSAETDAIGSRTDWANALRQAVREALDDYPPR</sequence>
<dbReference type="Gene3D" id="3.30.160.670">
    <property type="match status" value="1"/>
</dbReference>
<dbReference type="RefSeq" id="WP_215371270.1">
    <property type="nucleotide sequence ID" value="NZ_JAGTIS010000002.1"/>
</dbReference>
<accession>A0ABS5XEE3</accession>
<dbReference type="PROSITE" id="PS51257">
    <property type="entry name" value="PROKAR_LIPOPROTEIN"/>
    <property type="match status" value="1"/>
</dbReference>
<dbReference type="Proteomes" id="UP001519667">
    <property type="component" value="Unassembled WGS sequence"/>
</dbReference>
<organism evidence="3 4">
    <name type="scientific">Metapseudomonas boanensis</name>
    <dbReference type="NCBI Taxonomy" id="2822138"/>
    <lineage>
        <taxon>Bacteria</taxon>
        <taxon>Pseudomonadati</taxon>
        <taxon>Pseudomonadota</taxon>
        <taxon>Gammaproteobacteria</taxon>
        <taxon>Pseudomonadales</taxon>
        <taxon>Pseudomonadaceae</taxon>
        <taxon>Metapseudomonas</taxon>
    </lineage>
</organism>
<evidence type="ECO:0000259" key="2">
    <source>
        <dbReference type="Pfam" id="PF13590"/>
    </source>
</evidence>
<dbReference type="Pfam" id="PF13590">
    <property type="entry name" value="DUF4136"/>
    <property type="match status" value="1"/>
</dbReference>
<evidence type="ECO:0000313" key="3">
    <source>
        <dbReference type="EMBL" id="MBT8765455.1"/>
    </source>
</evidence>
<proteinExistence type="predicted"/>
<protein>
    <submittedName>
        <fullName evidence="3">DUF4136 domain-containing protein</fullName>
    </submittedName>
</protein>
<reference evidence="3 4" key="1">
    <citation type="submission" date="2021-04" db="EMBL/GenBank/DDBJ databases">
        <title>Pseudomonas boanensis sp. nov., a bacterium isolated from river water used for household purposes in Boane District, Mozambique.</title>
        <authorList>
            <person name="Nicklasson M."/>
            <person name="Martin-Rodriguez A.J."/>
            <person name="Thorell K."/>
            <person name="Neves L."/>
            <person name="Mussagy A."/>
            <person name="Rydberg H.A."/>
            <person name="Hernroth B."/>
            <person name="Svensson-Stadler L."/>
            <person name="Sjoling A."/>
        </authorList>
    </citation>
    <scope>NUCLEOTIDE SEQUENCE [LARGE SCALE GENOMIC DNA]</scope>
    <source>
        <strain evidence="3 4">DB1</strain>
    </source>
</reference>